<dbReference type="InterPro" id="IPR050278">
    <property type="entry name" value="Serine_Prot_S9B/DPPIV"/>
</dbReference>
<feature type="domain" description="Dipeptidylpeptidase IV N-terminal" evidence="3">
    <location>
        <begin position="114"/>
        <end position="459"/>
    </location>
</feature>
<dbReference type="InterPro" id="IPR001375">
    <property type="entry name" value="Peptidase_S9_cat"/>
</dbReference>
<dbReference type="Gene3D" id="2.140.10.30">
    <property type="entry name" value="Dipeptidylpeptidase IV, N-terminal domain"/>
    <property type="match status" value="1"/>
</dbReference>
<dbReference type="Gene3D" id="3.40.50.1820">
    <property type="entry name" value="alpha/beta hydrolase"/>
    <property type="match status" value="1"/>
</dbReference>
<keyword evidence="1" id="KW-0732">Signal</keyword>
<accession>A0A316TMT1</accession>
<proteinExistence type="predicted"/>
<sequence length="747" mass="86420">MRSLFLKRTPLFFILFSLITTVSVSAQSDRQSYQSLQHALFSASQLTGEQGPQNVIWIEGGERYSYMERDPLTGEVEIRAYNPSTDEDELIFQTSRHNFPGTNTPFRFRSFQWSSDYQTLVFQTNFSPIYRYSGTSDYYYYSLENESMELIAGAAFTAELSPDGQKVAYHRDGELYIFRLDTGEEIQLTNDSANHFYNGRFGWVYEEEFGKVQAWKWSHDSRYIAFWQTDERHVERFVSTNYEGSYPQYTDIPYPKVGSENPIVKIGIIDTQTGNRQWANIEIGDGLIPRIYWTSDPDELAIVWMNRQQNHLKLYFHNVETRMAELIMEEKDENGWIDVFDFFAGIDDYFFFPENRQEFFWISDRDGYKHLYRYSYDGKLMNQVTEGDWRVTNVFAVNEEKERLYYESTEESPLERDLYSIGFDGTGKEHYTPDSGYHSFSMGPDGTYFIDTWSNTETPVQVDLRSTADGGIFLKKLVDNEAVNSYINEYAYSPRELFSFTSASGVDLDGYLIKPPDFDENKSYPLVLMIYGGPGSQGVYNAFETNAWAQYLSQQGYVIANVNNRGSGGYSKEFEKTVYRRLGILEAEDFTHTAKYLGSYPWIDENRIAIRGHSYGGYMAALTMVLHPQTFKVGIVGAPVTDWRLYDTIYTERYMGLLTDNRDNYQNGSVMAHASNLQGNMLVAHSSMDENVHVQNTMQMITAFTNTGKDVDLRIYPPGAHGVAYNQQSYLLLHQVYTSYLNRHLNP</sequence>
<organism evidence="4 5">
    <name type="scientific">Rhodohalobacter mucosus</name>
    <dbReference type="NCBI Taxonomy" id="2079485"/>
    <lineage>
        <taxon>Bacteria</taxon>
        <taxon>Pseudomonadati</taxon>
        <taxon>Balneolota</taxon>
        <taxon>Balneolia</taxon>
        <taxon>Balneolales</taxon>
        <taxon>Balneolaceae</taxon>
        <taxon>Rhodohalobacter</taxon>
    </lineage>
</organism>
<evidence type="ECO:0000259" key="2">
    <source>
        <dbReference type="Pfam" id="PF00326"/>
    </source>
</evidence>
<dbReference type="PANTHER" id="PTHR11731:SF193">
    <property type="entry name" value="DIPEPTIDYL PEPTIDASE 9"/>
    <property type="match status" value="1"/>
</dbReference>
<feature type="signal peptide" evidence="1">
    <location>
        <begin position="1"/>
        <end position="26"/>
    </location>
</feature>
<dbReference type="PANTHER" id="PTHR11731">
    <property type="entry name" value="PROTEASE FAMILY S9B,C DIPEPTIDYL-PEPTIDASE IV-RELATED"/>
    <property type="match status" value="1"/>
</dbReference>
<dbReference type="GO" id="GO:0006508">
    <property type="term" value="P:proteolysis"/>
    <property type="evidence" value="ECO:0007669"/>
    <property type="project" value="InterPro"/>
</dbReference>
<gene>
    <name evidence="4" type="ORF">DDZ15_14185</name>
</gene>
<dbReference type="OrthoDB" id="9812921at2"/>
<evidence type="ECO:0000259" key="3">
    <source>
        <dbReference type="Pfam" id="PF00930"/>
    </source>
</evidence>
<evidence type="ECO:0000256" key="1">
    <source>
        <dbReference type="SAM" id="SignalP"/>
    </source>
</evidence>
<dbReference type="SUPFAM" id="SSF82171">
    <property type="entry name" value="DPP6 N-terminal domain-like"/>
    <property type="match status" value="1"/>
</dbReference>
<dbReference type="Pfam" id="PF00930">
    <property type="entry name" value="DPPIV_N"/>
    <property type="match status" value="1"/>
</dbReference>
<dbReference type="RefSeq" id="WP_109647757.1">
    <property type="nucleotide sequence ID" value="NZ_QGGB01000009.1"/>
</dbReference>
<name>A0A316TMT1_9BACT</name>
<dbReference type="InterPro" id="IPR002469">
    <property type="entry name" value="Peptidase_S9B_N"/>
</dbReference>
<keyword evidence="5" id="KW-1185">Reference proteome</keyword>
<comment type="caution">
    <text evidence="4">The sequence shown here is derived from an EMBL/GenBank/DDBJ whole genome shotgun (WGS) entry which is preliminary data.</text>
</comment>
<dbReference type="SUPFAM" id="SSF53474">
    <property type="entry name" value="alpha/beta-Hydrolases"/>
    <property type="match status" value="1"/>
</dbReference>
<dbReference type="Proteomes" id="UP000245533">
    <property type="component" value="Unassembled WGS sequence"/>
</dbReference>
<evidence type="ECO:0000313" key="5">
    <source>
        <dbReference type="Proteomes" id="UP000245533"/>
    </source>
</evidence>
<feature type="chain" id="PRO_5016334401" evidence="1">
    <location>
        <begin position="27"/>
        <end position="747"/>
    </location>
</feature>
<dbReference type="Pfam" id="PF00326">
    <property type="entry name" value="Peptidase_S9"/>
    <property type="match status" value="1"/>
</dbReference>
<reference evidence="4 5" key="1">
    <citation type="submission" date="2018-05" db="EMBL/GenBank/DDBJ databases">
        <title>Rhodohalobacter halophilus gen. nov., sp. nov., a moderately halophilic member of the family Balneolaceae.</title>
        <authorList>
            <person name="Liu Z.-W."/>
        </authorList>
    </citation>
    <scope>NUCLEOTIDE SEQUENCE [LARGE SCALE GENOMIC DNA]</scope>
    <source>
        <strain evidence="4 5">8A47</strain>
    </source>
</reference>
<feature type="domain" description="Peptidase S9 prolyl oligopeptidase catalytic" evidence="2">
    <location>
        <begin position="549"/>
        <end position="746"/>
    </location>
</feature>
<protein>
    <submittedName>
        <fullName evidence="4">S9 family peptidase</fullName>
    </submittedName>
</protein>
<dbReference type="InterPro" id="IPR029058">
    <property type="entry name" value="AB_hydrolase_fold"/>
</dbReference>
<dbReference type="AlphaFoldDB" id="A0A316TMT1"/>
<dbReference type="EMBL" id="QGGB01000009">
    <property type="protein sequence ID" value="PWN05730.1"/>
    <property type="molecule type" value="Genomic_DNA"/>
</dbReference>
<dbReference type="GO" id="GO:0008239">
    <property type="term" value="F:dipeptidyl-peptidase activity"/>
    <property type="evidence" value="ECO:0007669"/>
    <property type="project" value="TreeGrafter"/>
</dbReference>
<dbReference type="GO" id="GO:0008236">
    <property type="term" value="F:serine-type peptidase activity"/>
    <property type="evidence" value="ECO:0007669"/>
    <property type="project" value="InterPro"/>
</dbReference>
<evidence type="ECO:0000313" key="4">
    <source>
        <dbReference type="EMBL" id="PWN05730.1"/>
    </source>
</evidence>